<reference evidence="1" key="1">
    <citation type="submission" date="2021-12" db="EMBL/GenBank/DDBJ databases">
        <title>Novel species in genus Dyadobacter.</title>
        <authorList>
            <person name="Ma C."/>
        </authorList>
    </citation>
    <scope>NUCLEOTIDE SEQUENCE</scope>
    <source>
        <strain evidence="1">CY399</strain>
    </source>
</reference>
<proteinExistence type="predicted"/>
<evidence type="ECO:0000313" key="2">
    <source>
        <dbReference type="Proteomes" id="UP001139700"/>
    </source>
</evidence>
<protein>
    <submittedName>
        <fullName evidence="1">Uncharacterized protein</fullName>
    </submittedName>
</protein>
<dbReference type="EMBL" id="JAJTTA010000002">
    <property type="protein sequence ID" value="MCF0041601.1"/>
    <property type="molecule type" value="Genomic_DNA"/>
</dbReference>
<keyword evidence="2" id="KW-1185">Reference proteome</keyword>
<gene>
    <name evidence="1" type="ORF">LXM24_15960</name>
</gene>
<name>A0A9X1TAC0_9BACT</name>
<organism evidence="1 2">
    <name type="scientific">Dyadobacter fanqingshengii</name>
    <dbReference type="NCBI Taxonomy" id="2906443"/>
    <lineage>
        <taxon>Bacteria</taxon>
        <taxon>Pseudomonadati</taxon>
        <taxon>Bacteroidota</taxon>
        <taxon>Cytophagia</taxon>
        <taxon>Cytophagales</taxon>
        <taxon>Spirosomataceae</taxon>
        <taxon>Dyadobacter</taxon>
    </lineage>
</organism>
<evidence type="ECO:0000313" key="1">
    <source>
        <dbReference type="EMBL" id="MCF0041601.1"/>
    </source>
</evidence>
<dbReference type="Proteomes" id="UP001139700">
    <property type="component" value="Unassembled WGS sequence"/>
</dbReference>
<sequence>MTTRELYHSVGLTTSDITKIDDPTFVWVIAAFANRADEPAAAFSDFGSALNLVKRVNAFVEGGVGLRPVLKSTNKLKTDRYKRLVDVGLTPYMVSFNNNRNGIELIDDLSGNLDELSVDMLMRNLNRIGETMPVDLSDNLYGTFWAPNGHLAIKKAKVFKAVLDSLKDKRPVEFV</sequence>
<dbReference type="AlphaFoldDB" id="A0A9X1TAC0"/>
<dbReference type="RefSeq" id="WP_234614419.1">
    <property type="nucleotide sequence ID" value="NZ_CP098806.1"/>
</dbReference>
<comment type="caution">
    <text evidence="1">The sequence shown here is derived from an EMBL/GenBank/DDBJ whole genome shotgun (WGS) entry which is preliminary data.</text>
</comment>
<accession>A0A9X1TAC0</accession>